<protein>
    <recommendedName>
        <fullName evidence="4">DUF5362 domain-containing protein</fullName>
    </recommendedName>
</protein>
<keyword evidence="1" id="KW-0472">Membrane</keyword>
<evidence type="ECO:0000256" key="1">
    <source>
        <dbReference type="SAM" id="Phobius"/>
    </source>
</evidence>
<evidence type="ECO:0000313" key="2">
    <source>
        <dbReference type="EMBL" id="PXY01471.1"/>
    </source>
</evidence>
<keyword evidence="3" id="KW-1185">Reference proteome</keyword>
<keyword evidence="1" id="KW-0812">Transmembrane</keyword>
<gene>
    <name evidence="2" type="ORF">DF185_08275</name>
</gene>
<sequence length="150" mass="16867">MQNNEGREAKPIELTAQSVIYLNETRKWTMFFSILGFVFLGILLIAAVFMATMFGAVAGGNLPFMGSGIVMGAFYLLLGLLYFFPIFYLYKFSKYSKTAIYSEDSEQLSLAFKYLKKHYKFIGILSIILLSFYVLAFLIMSIAGGIGAFM</sequence>
<comment type="caution">
    <text evidence="2">The sequence shown here is derived from an EMBL/GenBank/DDBJ whole genome shotgun (WGS) entry which is preliminary data.</text>
</comment>
<name>A0A2V3ZYX0_9BACT</name>
<feature type="transmembrane region" description="Helical" evidence="1">
    <location>
        <begin position="69"/>
        <end position="90"/>
    </location>
</feature>
<dbReference type="EMBL" id="QFLI01000003">
    <property type="protein sequence ID" value="PXY01471.1"/>
    <property type="molecule type" value="Genomic_DNA"/>
</dbReference>
<dbReference type="AlphaFoldDB" id="A0A2V3ZYX0"/>
<feature type="transmembrane region" description="Helical" evidence="1">
    <location>
        <begin position="31"/>
        <end position="57"/>
    </location>
</feature>
<evidence type="ECO:0008006" key="4">
    <source>
        <dbReference type="Google" id="ProtNLM"/>
    </source>
</evidence>
<dbReference type="InterPro" id="IPR035287">
    <property type="entry name" value="DUF5362"/>
</dbReference>
<organism evidence="2 3">
    <name type="scientific">Marinifilum breve</name>
    <dbReference type="NCBI Taxonomy" id="2184082"/>
    <lineage>
        <taxon>Bacteria</taxon>
        <taxon>Pseudomonadati</taxon>
        <taxon>Bacteroidota</taxon>
        <taxon>Bacteroidia</taxon>
        <taxon>Marinilabiliales</taxon>
        <taxon>Marinifilaceae</taxon>
    </lineage>
</organism>
<accession>A0A2V3ZYX0</accession>
<proteinExistence type="predicted"/>
<feature type="transmembrane region" description="Helical" evidence="1">
    <location>
        <begin position="121"/>
        <end position="149"/>
    </location>
</feature>
<dbReference type="Proteomes" id="UP000248079">
    <property type="component" value="Unassembled WGS sequence"/>
</dbReference>
<evidence type="ECO:0000313" key="3">
    <source>
        <dbReference type="Proteomes" id="UP000248079"/>
    </source>
</evidence>
<reference evidence="2 3" key="1">
    <citation type="submission" date="2018-05" db="EMBL/GenBank/DDBJ databases">
        <title>Marinifilum breve JC075T sp. nov., a marine bacterium isolated from Yongle Blue Hole in the South China Sea.</title>
        <authorList>
            <person name="Fu T."/>
        </authorList>
    </citation>
    <scope>NUCLEOTIDE SEQUENCE [LARGE SCALE GENOMIC DNA]</scope>
    <source>
        <strain evidence="2 3">JC075</strain>
    </source>
</reference>
<keyword evidence="1" id="KW-1133">Transmembrane helix</keyword>
<dbReference type="RefSeq" id="WP_110360284.1">
    <property type="nucleotide sequence ID" value="NZ_QFLI01000003.1"/>
</dbReference>
<dbReference type="OrthoDB" id="1121797at2"/>
<dbReference type="Pfam" id="PF17319">
    <property type="entry name" value="DUF5362"/>
    <property type="match status" value="1"/>
</dbReference>